<sequence length="120" mass="14232">MEQTPPADVCLPAVRRRSLQTEVAKRRTKRSLRLCLASRRRQGGQQNAIGDPDWREWARFRDTEHYLCLTQKNESKRLQWRKNKRPAQPALVGNAPEDRRPPKQNLKHKHEFMLIRSDPK</sequence>
<dbReference type="EMBL" id="JBBWWQ010000003">
    <property type="protein sequence ID" value="KAK8951492.1"/>
    <property type="molecule type" value="Genomic_DNA"/>
</dbReference>
<evidence type="ECO:0000313" key="2">
    <source>
        <dbReference type="EMBL" id="KAK8951492.1"/>
    </source>
</evidence>
<name>A0AAP0GCL0_9ASPA</name>
<organism evidence="2 3">
    <name type="scientific">Platanthera zijinensis</name>
    <dbReference type="NCBI Taxonomy" id="2320716"/>
    <lineage>
        <taxon>Eukaryota</taxon>
        <taxon>Viridiplantae</taxon>
        <taxon>Streptophyta</taxon>
        <taxon>Embryophyta</taxon>
        <taxon>Tracheophyta</taxon>
        <taxon>Spermatophyta</taxon>
        <taxon>Magnoliopsida</taxon>
        <taxon>Liliopsida</taxon>
        <taxon>Asparagales</taxon>
        <taxon>Orchidaceae</taxon>
        <taxon>Orchidoideae</taxon>
        <taxon>Orchideae</taxon>
        <taxon>Orchidinae</taxon>
        <taxon>Platanthera</taxon>
    </lineage>
</organism>
<accession>A0AAP0GCL0</accession>
<keyword evidence="3" id="KW-1185">Reference proteome</keyword>
<reference evidence="2 3" key="1">
    <citation type="journal article" date="2022" name="Nat. Plants">
        <title>Genomes of leafy and leafless Platanthera orchids illuminate the evolution of mycoheterotrophy.</title>
        <authorList>
            <person name="Li M.H."/>
            <person name="Liu K.W."/>
            <person name="Li Z."/>
            <person name="Lu H.C."/>
            <person name="Ye Q.L."/>
            <person name="Zhang D."/>
            <person name="Wang J.Y."/>
            <person name="Li Y.F."/>
            <person name="Zhong Z.M."/>
            <person name="Liu X."/>
            <person name="Yu X."/>
            <person name="Liu D.K."/>
            <person name="Tu X.D."/>
            <person name="Liu B."/>
            <person name="Hao Y."/>
            <person name="Liao X.Y."/>
            <person name="Jiang Y.T."/>
            <person name="Sun W.H."/>
            <person name="Chen J."/>
            <person name="Chen Y.Q."/>
            <person name="Ai Y."/>
            <person name="Zhai J.W."/>
            <person name="Wu S.S."/>
            <person name="Zhou Z."/>
            <person name="Hsiao Y.Y."/>
            <person name="Wu W.L."/>
            <person name="Chen Y.Y."/>
            <person name="Lin Y.F."/>
            <person name="Hsu J.L."/>
            <person name="Li C.Y."/>
            <person name="Wang Z.W."/>
            <person name="Zhao X."/>
            <person name="Zhong W.Y."/>
            <person name="Ma X.K."/>
            <person name="Ma L."/>
            <person name="Huang J."/>
            <person name="Chen G.Z."/>
            <person name="Huang M.Z."/>
            <person name="Huang L."/>
            <person name="Peng D.H."/>
            <person name="Luo Y.B."/>
            <person name="Zou S.Q."/>
            <person name="Chen S.P."/>
            <person name="Lan S."/>
            <person name="Tsai W.C."/>
            <person name="Van de Peer Y."/>
            <person name="Liu Z.J."/>
        </authorList>
    </citation>
    <scope>NUCLEOTIDE SEQUENCE [LARGE SCALE GENOMIC DNA]</scope>
    <source>
        <strain evidence="2">Lor287</strain>
    </source>
</reference>
<feature type="region of interest" description="Disordered" evidence="1">
    <location>
        <begin position="78"/>
        <end position="120"/>
    </location>
</feature>
<proteinExistence type="predicted"/>
<dbReference type="Proteomes" id="UP001418222">
    <property type="component" value="Unassembled WGS sequence"/>
</dbReference>
<protein>
    <submittedName>
        <fullName evidence="2">Uncharacterized protein</fullName>
    </submittedName>
</protein>
<evidence type="ECO:0000256" key="1">
    <source>
        <dbReference type="SAM" id="MobiDB-lite"/>
    </source>
</evidence>
<evidence type="ECO:0000313" key="3">
    <source>
        <dbReference type="Proteomes" id="UP001418222"/>
    </source>
</evidence>
<dbReference type="AlphaFoldDB" id="A0AAP0GCL0"/>
<comment type="caution">
    <text evidence="2">The sequence shown here is derived from an EMBL/GenBank/DDBJ whole genome shotgun (WGS) entry which is preliminary data.</text>
</comment>
<feature type="compositionally biased region" description="Basic and acidic residues" evidence="1">
    <location>
        <begin position="111"/>
        <end position="120"/>
    </location>
</feature>
<gene>
    <name evidence="2" type="ORF">KSP39_PZI003510</name>
</gene>